<protein>
    <submittedName>
        <fullName evidence="1">Uncharacterized protein</fullName>
    </submittedName>
</protein>
<gene>
    <name evidence="1" type="ORF">GAN75_12355</name>
</gene>
<proteinExistence type="predicted"/>
<dbReference type="AlphaFoldDB" id="A0A7J5JXB5"/>
<sequence length="63" mass="7214">MLSESFTLSFIFHRTGNPFAVYSVISRKIVLKFSLASYILAFSHRESRRKTPISLAAHGREQI</sequence>
<evidence type="ECO:0000313" key="2">
    <source>
        <dbReference type="Proteomes" id="UP000436825"/>
    </source>
</evidence>
<comment type="caution">
    <text evidence="1">The sequence shown here is derived from an EMBL/GenBank/DDBJ whole genome shotgun (WGS) entry which is preliminary data.</text>
</comment>
<organism evidence="1 2">
    <name type="scientific">Bacteroides thetaiotaomicron</name>
    <dbReference type="NCBI Taxonomy" id="818"/>
    <lineage>
        <taxon>Bacteria</taxon>
        <taxon>Pseudomonadati</taxon>
        <taxon>Bacteroidota</taxon>
        <taxon>Bacteroidia</taxon>
        <taxon>Bacteroidales</taxon>
        <taxon>Bacteroidaceae</taxon>
        <taxon>Bacteroides</taxon>
    </lineage>
</organism>
<name>A0A7J5JXB5_BACT4</name>
<accession>A0A7J5JXB5</accession>
<dbReference type="EMBL" id="WCRW01000007">
    <property type="protein sequence ID" value="KAB4456104.1"/>
    <property type="molecule type" value="Genomic_DNA"/>
</dbReference>
<dbReference type="Proteomes" id="UP000436825">
    <property type="component" value="Unassembled WGS sequence"/>
</dbReference>
<evidence type="ECO:0000313" key="1">
    <source>
        <dbReference type="EMBL" id="KAB4456104.1"/>
    </source>
</evidence>
<reference evidence="1 2" key="1">
    <citation type="journal article" date="2019" name="Nat. Med.">
        <title>A library of human gut bacterial isolates paired with longitudinal multiomics data enables mechanistic microbiome research.</title>
        <authorList>
            <person name="Poyet M."/>
            <person name="Groussin M."/>
            <person name="Gibbons S.M."/>
            <person name="Avila-Pacheco J."/>
            <person name="Jiang X."/>
            <person name="Kearney S.M."/>
            <person name="Perrotta A.R."/>
            <person name="Berdy B."/>
            <person name="Zhao S."/>
            <person name="Lieberman T.D."/>
            <person name="Swanson P.K."/>
            <person name="Smith M."/>
            <person name="Roesemann S."/>
            <person name="Alexander J.E."/>
            <person name="Rich S.A."/>
            <person name="Livny J."/>
            <person name="Vlamakis H."/>
            <person name="Clish C."/>
            <person name="Bullock K."/>
            <person name="Deik A."/>
            <person name="Scott J."/>
            <person name="Pierce K.A."/>
            <person name="Xavier R.J."/>
            <person name="Alm E.J."/>
        </authorList>
    </citation>
    <scope>NUCLEOTIDE SEQUENCE [LARGE SCALE GENOMIC DNA]</scope>
    <source>
        <strain evidence="1 2">BIOML-A160</strain>
    </source>
</reference>